<keyword evidence="1" id="KW-0240">DNA-directed RNA polymerase</keyword>
<accession>A0A0A9WUT6</accession>
<dbReference type="EMBL" id="GBHO01032080">
    <property type="protein sequence ID" value="JAG11524.1"/>
    <property type="molecule type" value="Transcribed_RNA"/>
</dbReference>
<evidence type="ECO:0000313" key="1">
    <source>
        <dbReference type="EMBL" id="JAG11524.1"/>
    </source>
</evidence>
<dbReference type="AlphaFoldDB" id="A0A0A9WUT6"/>
<dbReference type="GO" id="GO:0000428">
    <property type="term" value="C:DNA-directed RNA polymerase complex"/>
    <property type="evidence" value="ECO:0007669"/>
    <property type="project" value="UniProtKB-KW"/>
</dbReference>
<keyword evidence="1" id="KW-0804">Transcription</keyword>
<organism evidence="1">
    <name type="scientific">Lygus hesperus</name>
    <name type="common">Western plant bug</name>
    <dbReference type="NCBI Taxonomy" id="30085"/>
    <lineage>
        <taxon>Eukaryota</taxon>
        <taxon>Metazoa</taxon>
        <taxon>Ecdysozoa</taxon>
        <taxon>Arthropoda</taxon>
        <taxon>Hexapoda</taxon>
        <taxon>Insecta</taxon>
        <taxon>Pterygota</taxon>
        <taxon>Neoptera</taxon>
        <taxon>Paraneoptera</taxon>
        <taxon>Hemiptera</taxon>
        <taxon>Heteroptera</taxon>
        <taxon>Panheteroptera</taxon>
        <taxon>Cimicomorpha</taxon>
        <taxon>Miridae</taxon>
        <taxon>Mirini</taxon>
        <taxon>Lygus</taxon>
    </lineage>
</organism>
<proteinExistence type="predicted"/>
<sequence>MTSTVIDEETSNKVVLAWCAASDSDDGEMRLACVSVLAEVCVVPMTAGSANEVVQSILLRLDDSSTEIQLRSVVGLQRYLRRSAGSAVPTPLVKGEIMAQMVPLVRKILIYMDDEEGSVMLR</sequence>
<reference evidence="1" key="2">
    <citation type="submission" date="2014-07" db="EMBL/GenBank/DDBJ databases">
        <authorList>
            <person name="Hull J."/>
        </authorList>
    </citation>
    <scope>NUCLEOTIDE SEQUENCE</scope>
</reference>
<gene>
    <name evidence="1" type="primary">rpoC_2</name>
    <name evidence="1" type="ORF">CM83_27841</name>
</gene>
<reference evidence="1" key="1">
    <citation type="journal article" date="2014" name="PLoS ONE">
        <title>Transcriptome-Based Identification of ABC Transporters in the Western Tarnished Plant Bug Lygus hesperus.</title>
        <authorList>
            <person name="Hull J.J."/>
            <person name="Chaney K."/>
            <person name="Geib S.M."/>
            <person name="Fabrick J.A."/>
            <person name="Brent C.S."/>
            <person name="Walsh D."/>
            <person name="Lavine L.C."/>
        </authorList>
    </citation>
    <scope>NUCLEOTIDE SEQUENCE</scope>
</reference>
<protein>
    <submittedName>
        <fullName evidence="1">DNA-directed RNA polymerase subunit beta</fullName>
    </submittedName>
</protein>
<name>A0A0A9WUT6_LYGHE</name>